<reference evidence="1" key="1">
    <citation type="journal article" date="2014" name="Front. Microbiol.">
        <title>High frequency of phylogenetically diverse reductive dehalogenase-homologous genes in deep subseafloor sedimentary metagenomes.</title>
        <authorList>
            <person name="Kawai M."/>
            <person name="Futagami T."/>
            <person name="Toyoda A."/>
            <person name="Takaki Y."/>
            <person name="Nishi S."/>
            <person name="Hori S."/>
            <person name="Arai W."/>
            <person name="Tsubouchi T."/>
            <person name="Morono Y."/>
            <person name="Uchiyama I."/>
            <person name="Ito T."/>
            <person name="Fujiyama A."/>
            <person name="Inagaki F."/>
            <person name="Takami H."/>
        </authorList>
    </citation>
    <scope>NUCLEOTIDE SEQUENCE</scope>
    <source>
        <strain evidence="1">Expedition CK06-06</strain>
    </source>
</reference>
<name>X1MP55_9ZZZZ</name>
<gene>
    <name evidence="1" type="ORF">S06H3_19698</name>
</gene>
<organism evidence="1">
    <name type="scientific">marine sediment metagenome</name>
    <dbReference type="NCBI Taxonomy" id="412755"/>
    <lineage>
        <taxon>unclassified sequences</taxon>
        <taxon>metagenomes</taxon>
        <taxon>ecological metagenomes</taxon>
    </lineage>
</organism>
<dbReference type="EMBL" id="BARV01010112">
    <property type="protein sequence ID" value="GAI08164.1"/>
    <property type="molecule type" value="Genomic_DNA"/>
</dbReference>
<sequence>MEFEAGPIGGAVAERPLHKIDVVAEFIGAGPITGSITAVRIMYEGKAVTEVPEGEKFDVLVDYSAHNPGALQWAVCATMITTAGELPNYDATLPVWPSDTLSGTMELDEMGTPGPMPDHDITLRIKLWGNQERTATPPPQTEW</sequence>
<comment type="caution">
    <text evidence="1">The sequence shown here is derived from an EMBL/GenBank/DDBJ whole genome shotgun (WGS) entry which is preliminary data.</text>
</comment>
<accession>X1MP55</accession>
<dbReference type="AlphaFoldDB" id="X1MP55"/>
<protein>
    <submittedName>
        <fullName evidence="1">Uncharacterized protein</fullName>
    </submittedName>
</protein>
<proteinExistence type="predicted"/>
<evidence type="ECO:0000313" key="1">
    <source>
        <dbReference type="EMBL" id="GAI08164.1"/>
    </source>
</evidence>